<proteinExistence type="predicted"/>
<gene>
    <name evidence="3" type="ORF">MSAN_00132900</name>
</gene>
<dbReference type="Proteomes" id="UP000623467">
    <property type="component" value="Unassembled WGS sequence"/>
</dbReference>
<feature type="region of interest" description="Disordered" evidence="1">
    <location>
        <begin position="131"/>
        <end position="167"/>
    </location>
</feature>
<reference evidence="3" key="1">
    <citation type="submission" date="2020-05" db="EMBL/GenBank/DDBJ databases">
        <title>Mycena genomes resolve the evolution of fungal bioluminescence.</title>
        <authorList>
            <person name="Tsai I.J."/>
        </authorList>
    </citation>
    <scope>NUCLEOTIDE SEQUENCE</scope>
    <source>
        <strain evidence="3">160909Yilan</strain>
    </source>
</reference>
<dbReference type="AlphaFoldDB" id="A0A8H6ZDU1"/>
<sequence length="224" mass="25093">MSTFAASILSSVFRKPEKMLPRVFYSSAQNTTYRPANFLSAGQIKSAPHIGLSIQLELNVFPRRRHHSSDFLLLRFTATVIADFWDANVYNGLRQFHQAKGFDPNSQDLVRHLGWPLYRLSGRIDVPSARDTDSGMVYASNDESEHSPTSDVDVDGEVSDPEDDNHDSIHKDCVTSECVEILNCQPADTVHDGTAALSATFIFLIYLQLVLFLFLGFSLLNDHI</sequence>
<dbReference type="EMBL" id="JACAZH010000001">
    <property type="protein sequence ID" value="KAF7377138.1"/>
    <property type="molecule type" value="Genomic_DNA"/>
</dbReference>
<protein>
    <submittedName>
        <fullName evidence="3">Uncharacterized protein</fullName>
    </submittedName>
</protein>
<keyword evidence="2" id="KW-0472">Membrane</keyword>
<keyword evidence="4" id="KW-1185">Reference proteome</keyword>
<evidence type="ECO:0000256" key="2">
    <source>
        <dbReference type="SAM" id="Phobius"/>
    </source>
</evidence>
<keyword evidence="2" id="KW-0812">Transmembrane</keyword>
<keyword evidence="2" id="KW-1133">Transmembrane helix</keyword>
<feature type="compositionally biased region" description="Acidic residues" evidence="1">
    <location>
        <begin position="152"/>
        <end position="165"/>
    </location>
</feature>
<name>A0A8H6ZDU1_9AGAR</name>
<organism evidence="3 4">
    <name type="scientific">Mycena sanguinolenta</name>
    <dbReference type="NCBI Taxonomy" id="230812"/>
    <lineage>
        <taxon>Eukaryota</taxon>
        <taxon>Fungi</taxon>
        <taxon>Dikarya</taxon>
        <taxon>Basidiomycota</taxon>
        <taxon>Agaricomycotina</taxon>
        <taxon>Agaricomycetes</taxon>
        <taxon>Agaricomycetidae</taxon>
        <taxon>Agaricales</taxon>
        <taxon>Marasmiineae</taxon>
        <taxon>Mycenaceae</taxon>
        <taxon>Mycena</taxon>
    </lineage>
</organism>
<evidence type="ECO:0000256" key="1">
    <source>
        <dbReference type="SAM" id="MobiDB-lite"/>
    </source>
</evidence>
<feature type="transmembrane region" description="Helical" evidence="2">
    <location>
        <begin position="195"/>
        <end position="220"/>
    </location>
</feature>
<comment type="caution">
    <text evidence="3">The sequence shown here is derived from an EMBL/GenBank/DDBJ whole genome shotgun (WGS) entry which is preliminary data.</text>
</comment>
<evidence type="ECO:0000313" key="3">
    <source>
        <dbReference type="EMBL" id="KAF7377138.1"/>
    </source>
</evidence>
<evidence type="ECO:0000313" key="4">
    <source>
        <dbReference type="Proteomes" id="UP000623467"/>
    </source>
</evidence>
<accession>A0A8H6ZDU1</accession>